<sequence>MSEAKTFFDNQLYLLLFACHATEPFSVKDVQEAVFDFHRTTVHKMLQNFEKWNYLERVTKTHYRATQYAKDIMNVNKDEVALWQLQTTI</sequence>
<dbReference type="SUPFAM" id="SSF46785">
    <property type="entry name" value="Winged helix' DNA-binding domain"/>
    <property type="match status" value="1"/>
</dbReference>
<dbReference type="EMBL" id="JBHRSF010000016">
    <property type="protein sequence ID" value="MFC2995129.1"/>
    <property type="molecule type" value="Genomic_DNA"/>
</dbReference>
<dbReference type="RefSeq" id="WP_107010372.1">
    <property type="nucleotide sequence ID" value="NZ_JBHRSF010000016.1"/>
</dbReference>
<dbReference type="InterPro" id="IPR036390">
    <property type="entry name" value="WH_DNA-bd_sf"/>
</dbReference>
<evidence type="ECO:0000313" key="2">
    <source>
        <dbReference type="Proteomes" id="UP001595455"/>
    </source>
</evidence>
<dbReference type="InterPro" id="IPR036388">
    <property type="entry name" value="WH-like_DNA-bd_sf"/>
</dbReference>
<reference evidence="2" key="1">
    <citation type="journal article" date="2019" name="Int. J. Syst. Evol. Microbiol.">
        <title>The Global Catalogue of Microorganisms (GCM) 10K type strain sequencing project: providing services to taxonomists for standard genome sequencing and annotation.</title>
        <authorList>
            <consortium name="The Broad Institute Genomics Platform"/>
            <consortium name="The Broad Institute Genome Sequencing Center for Infectious Disease"/>
            <person name="Wu L."/>
            <person name="Ma J."/>
        </authorList>
    </citation>
    <scope>NUCLEOTIDE SEQUENCE [LARGE SCALE GENOMIC DNA]</scope>
    <source>
        <strain evidence="2">KCTC 62575</strain>
    </source>
</reference>
<comment type="caution">
    <text evidence="1">The sequence shown here is derived from an EMBL/GenBank/DDBJ whole genome shotgun (WGS) entry which is preliminary data.</text>
</comment>
<name>A0ABV7BDI7_9GAMM</name>
<dbReference type="Gene3D" id="1.10.10.10">
    <property type="entry name" value="Winged helix-like DNA-binding domain superfamily/Winged helix DNA-binding domain"/>
    <property type="match status" value="1"/>
</dbReference>
<gene>
    <name evidence="1" type="ORF">ACFODO_07560</name>
</gene>
<keyword evidence="2" id="KW-1185">Reference proteome</keyword>
<protein>
    <recommendedName>
        <fullName evidence="3">MarR family transcriptional regulator</fullName>
    </recommendedName>
</protein>
<organism evidence="1 2">
    <name type="scientific">Acinetobacter sichuanensis</name>
    <dbReference type="NCBI Taxonomy" id="2136183"/>
    <lineage>
        <taxon>Bacteria</taxon>
        <taxon>Pseudomonadati</taxon>
        <taxon>Pseudomonadota</taxon>
        <taxon>Gammaproteobacteria</taxon>
        <taxon>Moraxellales</taxon>
        <taxon>Moraxellaceae</taxon>
        <taxon>Acinetobacter</taxon>
    </lineage>
</organism>
<evidence type="ECO:0000313" key="1">
    <source>
        <dbReference type="EMBL" id="MFC2995129.1"/>
    </source>
</evidence>
<proteinExistence type="predicted"/>
<accession>A0ABV7BDI7</accession>
<evidence type="ECO:0008006" key="3">
    <source>
        <dbReference type="Google" id="ProtNLM"/>
    </source>
</evidence>
<dbReference type="Proteomes" id="UP001595455">
    <property type="component" value="Unassembled WGS sequence"/>
</dbReference>